<dbReference type="Proteomes" id="UP000054308">
    <property type="component" value="Unassembled WGS sequence"/>
</dbReference>
<sequence>WWRDGKKLLQIRDKKVKYYVNQNQCRCKLFINGTLQIEQVVKEDSGNYMVAVYRQDGTLRAEEGTTFTVQGKRNHIRCVFAFSSLSEPVPQPILSAKCMNKTLSVKCEVKQ</sequence>
<evidence type="ECO:0000313" key="2">
    <source>
        <dbReference type="Proteomes" id="UP000054308"/>
    </source>
</evidence>
<dbReference type="Gene3D" id="2.60.40.10">
    <property type="entry name" value="Immunoglobulins"/>
    <property type="match status" value="1"/>
</dbReference>
<keyword evidence="2" id="KW-1185">Reference proteome</keyword>
<dbReference type="AlphaFoldDB" id="A0A091HN09"/>
<reference evidence="1 2" key="1">
    <citation type="submission" date="2014-04" db="EMBL/GenBank/DDBJ databases">
        <title>Genome evolution of avian class.</title>
        <authorList>
            <person name="Zhang G."/>
            <person name="Li C."/>
        </authorList>
    </citation>
    <scope>NUCLEOTIDE SEQUENCE [LARGE SCALE GENOMIC DNA]</scope>
    <source>
        <strain evidence="1">BGI_N300</strain>
    </source>
</reference>
<dbReference type="SUPFAM" id="SSF48726">
    <property type="entry name" value="Immunoglobulin"/>
    <property type="match status" value="1"/>
</dbReference>
<feature type="non-terminal residue" evidence="1">
    <location>
        <position position="1"/>
    </location>
</feature>
<feature type="non-terminal residue" evidence="1">
    <location>
        <position position="111"/>
    </location>
</feature>
<dbReference type="EMBL" id="KL217544">
    <property type="protein sequence ID" value="KFO96492.1"/>
    <property type="molecule type" value="Genomic_DNA"/>
</dbReference>
<protein>
    <recommendedName>
        <fullName evidence="3">CD2 protein</fullName>
    </recommendedName>
</protein>
<dbReference type="InterPro" id="IPR036179">
    <property type="entry name" value="Ig-like_dom_sf"/>
</dbReference>
<evidence type="ECO:0000313" key="1">
    <source>
        <dbReference type="EMBL" id="KFO96492.1"/>
    </source>
</evidence>
<dbReference type="STRING" id="9244.A0A091HN09"/>
<dbReference type="InterPro" id="IPR013783">
    <property type="entry name" value="Ig-like_fold"/>
</dbReference>
<evidence type="ECO:0008006" key="3">
    <source>
        <dbReference type="Google" id="ProtNLM"/>
    </source>
</evidence>
<name>A0A091HN09_CALAN</name>
<accession>A0A091HN09</accession>
<gene>
    <name evidence="1" type="ORF">N300_14784</name>
</gene>
<proteinExistence type="predicted"/>
<organism evidence="1 2">
    <name type="scientific">Calypte anna</name>
    <name type="common">Anna's hummingbird</name>
    <name type="synonym">Archilochus anna</name>
    <dbReference type="NCBI Taxonomy" id="9244"/>
    <lineage>
        <taxon>Eukaryota</taxon>
        <taxon>Metazoa</taxon>
        <taxon>Chordata</taxon>
        <taxon>Craniata</taxon>
        <taxon>Vertebrata</taxon>
        <taxon>Euteleostomi</taxon>
        <taxon>Archelosauria</taxon>
        <taxon>Archosauria</taxon>
        <taxon>Dinosauria</taxon>
        <taxon>Saurischia</taxon>
        <taxon>Theropoda</taxon>
        <taxon>Coelurosauria</taxon>
        <taxon>Aves</taxon>
        <taxon>Neognathae</taxon>
        <taxon>Neoaves</taxon>
        <taxon>Strisores</taxon>
        <taxon>Apodiformes</taxon>
        <taxon>Trochilidae</taxon>
        <taxon>Calypte</taxon>
    </lineage>
</organism>